<evidence type="ECO:0000313" key="1">
    <source>
        <dbReference type="EMBL" id="ANV99247.1"/>
    </source>
</evidence>
<dbReference type="KEGG" id="bic:LMTR13_02690"/>
<keyword evidence="2" id="KW-1185">Reference proteome</keyword>
<sequence length="62" mass="6510">MERIFLAVIVSALMVLIGSATMLVYGARESAALLRLPAQEQTPAKPSPLAVLPLGAAAARHR</sequence>
<reference evidence="1 2" key="1">
    <citation type="submission" date="2016-07" db="EMBL/GenBank/DDBJ databases">
        <title>Complete genome sequence of Bradyrhizobium icense LMTR 13T, a potential inoculant strain isolated from lima bean (Phaseolus lunatus) in Peru.</title>
        <authorList>
            <person name="Ormeno-Orrillo E."/>
            <person name="Duran D."/>
            <person name="Rogel M.A."/>
            <person name="Rey L."/>
            <person name="Imperial J."/>
            <person name="Ruiz-Argueso T."/>
            <person name="Martinez-Romero E."/>
        </authorList>
    </citation>
    <scope>NUCLEOTIDE SEQUENCE [LARGE SCALE GENOMIC DNA]</scope>
    <source>
        <strain evidence="1 2">LMTR 13</strain>
    </source>
</reference>
<gene>
    <name evidence="1" type="ORF">LMTR13_02690</name>
</gene>
<name>A0A1B1U8Z3_9BRAD</name>
<dbReference type="RefSeq" id="WP_065726559.1">
    <property type="nucleotide sequence ID" value="NZ_CP016428.1"/>
</dbReference>
<dbReference type="Proteomes" id="UP000092839">
    <property type="component" value="Chromosome"/>
</dbReference>
<proteinExistence type="predicted"/>
<protein>
    <submittedName>
        <fullName evidence="1">Uncharacterized protein</fullName>
    </submittedName>
</protein>
<evidence type="ECO:0000313" key="2">
    <source>
        <dbReference type="Proteomes" id="UP000092839"/>
    </source>
</evidence>
<organism evidence="1 2">
    <name type="scientific">Bradyrhizobium icense</name>
    <dbReference type="NCBI Taxonomy" id="1274631"/>
    <lineage>
        <taxon>Bacteria</taxon>
        <taxon>Pseudomonadati</taxon>
        <taxon>Pseudomonadota</taxon>
        <taxon>Alphaproteobacteria</taxon>
        <taxon>Hyphomicrobiales</taxon>
        <taxon>Nitrobacteraceae</taxon>
        <taxon>Bradyrhizobium</taxon>
    </lineage>
</organism>
<accession>A0A1B1U8Z3</accession>
<dbReference type="STRING" id="1274631.LMTR13_02690"/>
<dbReference type="AlphaFoldDB" id="A0A1B1U8Z3"/>
<dbReference type="EMBL" id="CP016428">
    <property type="protein sequence ID" value="ANV99247.1"/>
    <property type="molecule type" value="Genomic_DNA"/>
</dbReference>